<keyword evidence="7" id="KW-1000">Mitochondrion outer membrane</keyword>
<keyword evidence="9" id="KW-0446">Lipid-binding</keyword>
<gene>
    <name evidence="16" type="ORF">MAR_024203</name>
</gene>
<evidence type="ECO:0000256" key="6">
    <source>
        <dbReference type="ARBA" id="ARBA00022490"/>
    </source>
</evidence>
<evidence type="ECO:0000256" key="11">
    <source>
        <dbReference type="ARBA" id="ARBA00023136"/>
    </source>
</evidence>
<dbReference type="PANTHER" id="PTHR21771">
    <property type="entry name" value="MITOCHONDRIA-EATING PROTEIN-RELATED"/>
    <property type="match status" value="1"/>
</dbReference>
<evidence type="ECO:0000256" key="8">
    <source>
        <dbReference type="ARBA" id="ARBA00023054"/>
    </source>
</evidence>
<keyword evidence="6" id="KW-0963">Cytoplasm</keyword>
<evidence type="ECO:0000313" key="17">
    <source>
        <dbReference type="Proteomes" id="UP001164746"/>
    </source>
</evidence>
<evidence type="ECO:0000256" key="12">
    <source>
        <dbReference type="ARBA" id="ARBA00032687"/>
    </source>
</evidence>
<accession>A0ABY7DY34</accession>
<feature type="region of interest" description="Disordered" evidence="14">
    <location>
        <begin position="131"/>
        <end position="166"/>
    </location>
</feature>
<keyword evidence="10" id="KW-0496">Mitochondrion</keyword>
<reference evidence="16" key="1">
    <citation type="submission" date="2022-11" db="EMBL/GenBank/DDBJ databases">
        <title>Centuries of genome instability and evolution in soft-shell clam transmissible cancer (bioRxiv).</title>
        <authorList>
            <person name="Hart S.F.M."/>
            <person name="Yonemitsu M.A."/>
            <person name="Giersch R.M."/>
            <person name="Beal B.F."/>
            <person name="Arriagada G."/>
            <person name="Davis B.W."/>
            <person name="Ostrander E.A."/>
            <person name="Goff S.P."/>
            <person name="Metzger M.J."/>
        </authorList>
    </citation>
    <scope>NUCLEOTIDE SEQUENCE</scope>
    <source>
        <strain evidence="16">MELC-2E11</strain>
        <tissue evidence="16">Siphon/mantle</tissue>
    </source>
</reference>
<comment type="similarity">
    <text evidence="4">Belongs to the MIEAP family.</text>
</comment>
<comment type="subcellular location">
    <subcellularLocation>
        <location evidence="3">Cytoplasm</location>
    </subcellularLocation>
    <subcellularLocation>
        <location evidence="2">Mitochondrion matrix</location>
    </subcellularLocation>
    <subcellularLocation>
        <location evidence="1">Mitochondrion outer membrane</location>
    </subcellularLocation>
</comment>
<feature type="coiled-coil region" evidence="13">
    <location>
        <begin position="250"/>
        <end position="291"/>
    </location>
</feature>
<evidence type="ECO:0000256" key="3">
    <source>
        <dbReference type="ARBA" id="ARBA00004496"/>
    </source>
</evidence>
<evidence type="ECO:0000256" key="14">
    <source>
        <dbReference type="SAM" id="MobiDB-lite"/>
    </source>
</evidence>
<sequence>MSFLSCIGKKSKKKKGGKNELLDRKMSSAIEEQAEADLTAMRVENQMHKDSIERLEHTMTSYTEDIKRLEDTNVDLKSRVTRAETEAAKVTIENQKLLQKIVGVEERQAMMSRAELQSMISQLEEAEAKAASKPAAELSGIRTNPAAPANGARKRSNTAQEEKQISWRLSRTEARLSQSLDENRRLREDLKDMLDSQIELQQSIVSDALSSPIDDILPRSMSAYGRLNTSGSDSEVQTDEQDTDVVIARLGEAELENQRLRLDYSALEQAFNDLQKRLDELERMEKIKSETDENAKEDSTQTHSIDDDNELEMMLSKLENNQKHWQMENEKLIQTCASLSSRIDTVCQENSTVREEHDFLTRKNTDYTNELEKKTKEIEGLQEECRRLGQQLQKRKDTVARPSGSLETVERELSDVKQKYEEVNRRLKEISSMKGTPPTKSLDLNPVTPASLAERFRSELYDREWRQAFAYFTERQRRDEKKTIQILGEICTEAYLFTKRAARMQQDTMTSSLVTPTSHQYRSTQVNKRNGHLKALTDQLPDDLRRRLAHFRCRPSQELLERGVHDFLNQIDYDRTRFLRHVSERDFHDIMSYVRLCFELSWCMAVQEPPMYLLFKVKHGLDIDPERFDRYQATGKRVDYIIWPAVFTIEGGACLQKGVAYALPER</sequence>
<feature type="coiled-coil region" evidence="13">
    <location>
        <begin position="169"/>
        <end position="196"/>
    </location>
</feature>
<dbReference type="InterPro" id="IPR031981">
    <property type="entry name" value="MIEAP_C"/>
</dbReference>
<evidence type="ECO:0000256" key="5">
    <source>
        <dbReference type="ARBA" id="ARBA00019863"/>
    </source>
</evidence>
<dbReference type="PANTHER" id="PTHR21771:SF0">
    <property type="entry name" value="MITOCHONDRIA-EATING PROTEIN"/>
    <property type="match status" value="1"/>
</dbReference>
<name>A0ABY7DY34_MYAAR</name>
<dbReference type="InterPro" id="IPR026169">
    <property type="entry name" value="MIEAP"/>
</dbReference>
<dbReference type="Pfam" id="PF16026">
    <property type="entry name" value="MIEAP"/>
    <property type="match status" value="1"/>
</dbReference>
<evidence type="ECO:0000256" key="1">
    <source>
        <dbReference type="ARBA" id="ARBA00004294"/>
    </source>
</evidence>
<feature type="domain" description="Mitochondria-eating protein C-terminal" evidence="15">
    <location>
        <begin position="449"/>
        <end position="660"/>
    </location>
</feature>
<evidence type="ECO:0000256" key="2">
    <source>
        <dbReference type="ARBA" id="ARBA00004305"/>
    </source>
</evidence>
<evidence type="ECO:0000256" key="9">
    <source>
        <dbReference type="ARBA" id="ARBA00023121"/>
    </source>
</evidence>
<proteinExistence type="inferred from homology"/>
<evidence type="ECO:0000313" key="16">
    <source>
        <dbReference type="EMBL" id="WAQ99830.1"/>
    </source>
</evidence>
<dbReference type="EMBL" id="CP111014">
    <property type="protein sequence ID" value="WAQ99830.1"/>
    <property type="molecule type" value="Genomic_DNA"/>
</dbReference>
<evidence type="ECO:0000256" key="10">
    <source>
        <dbReference type="ARBA" id="ARBA00023128"/>
    </source>
</evidence>
<keyword evidence="17" id="KW-1185">Reference proteome</keyword>
<evidence type="ECO:0000256" key="7">
    <source>
        <dbReference type="ARBA" id="ARBA00022787"/>
    </source>
</evidence>
<evidence type="ECO:0000256" key="13">
    <source>
        <dbReference type="SAM" id="Coils"/>
    </source>
</evidence>
<evidence type="ECO:0000259" key="15">
    <source>
        <dbReference type="Pfam" id="PF16026"/>
    </source>
</evidence>
<feature type="coiled-coil region" evidence="13">
    <location>
        <begin position="315"/>
        <end position="433"/>
    </location>
</feature>
<keyword evidence="11" id="KW-0472">Membrane</keyword>
<keyword evidence="8 13" id="KW-0175">Coiled coil</keyword>
<evidence type="ECO:0000256" key="4">
    <source>
        <dbReference type="ARBA" id="ARBA00008233"/>
    </source>
</evidence>
<organism evidence="16 17">
    <name type="scientific">Mya arenaria</name>
    <name type="common">Soft-shell clam</name>
    <dbReference type="NCBI Taxonomy" id="6604"/>
    <lineage>
        <taxon>Eukaryota</taxon>
        <taxon>Metazoa</taxon>
        <taxon>Spiralia</taxon>
        <taxon>Lophotrochozoa</taxon>
        <taxon>Mollusca</taxon>
        <taxon>Bivalvia</taxon>
        <taxon>Autobranchia</taxon>
        <taxon>Heteroconchia</taxon>
        <taxon>Euheterodonta</taxon>
        <taxon>Imparidentia</taxon>
        <taxon>Neoheterodontei</taxon>
        <taxon>Myida</taxon>
        <taxon>Myoidea</taxon>
        <taxon>Myidae</taxon>
        <taxon>Mya</taxon>
    </lineage>
</organism>
<dbReference type="Proteomes" id="UP001164746">
    <property type="component" value="Chromosome 3"/>
</dbReference>
<protein>
    <recommendedName>
        <fullName evidence="5">Mitochondria-eating protein</fullName>
    </recommendedName>
    <alternativeName>
        <fullName evidence="12">Spermatogenesis-associated protein 18</fullName>
    </alternativeName>
</protein>